<dbReference type="PIRSF" id="PIRSF030140">
    <property type="entry name" value="UCP030140"/>
    <property type="match status" value="1"/>
</dbReference>
<comment type="caution">
    <text evidence="1">The sequence shown here is derived from an EMBL/GenBank/DDBJ whole genome shotgun (WGS) entry which is preliminary data.</text>
</comment>
<dbReference type="Gene3D" id="1.10.4010.10">
    <property type="entry name" value="Type II deoxyuridine triphosphatase"/>
    <property type="match status" value="1"/>
</dbReference>
<evidence type="ECO:0000313" key="1">
    <source>
        <dbReference type="EMBL" id="KWW17935.1"/>
    </source>
</evidence>
<dbReference type="EMBL" id="LNNH01000025">
    <property type="protein sequence ID" value="KWW17935.1"/>
    <property type="molecule type" value="Genomic_DNA"/>
</dbReference>
<dbReference type="SUPFAM" id="SSF101386">
    <property type="entry name" value="all-alpha NTP pyrophosphatases"/>
    <property type="match status" value="1"/>
</dbReference>
<evidence type="ECO:0008006" key="3">
    <source>
        <dbReference type="Google" id="ProtNLM"/>
    </source>
</evidence>
<dbReference type="CDD" id="cd11527">
    <property type="entry name" value="NTP-PPase_dUTPase"/>
    <property type="match status" value="1"/>
</dbReference>
<organism evidence="1 2">
    <name type="scientific">Peribacillus simplex</name>
    <dbReference type="NCBI Taxonomy" id="1478"/>
    <lineage>
        <taxon>Bacteria</taxon>
        <taxon>Bacillati</taxon>
        <taxon>Bacillota</taxon>
        <taxon>Bacilli</taxon>
        <taxon>Bacillales</taxon>
        <taxon>Bacillaceae</taxon>
        <taxon>Peribacillus</taxon>
    </lineage>
</organism>
<sequence>MNLTKLFEAQKVVRKKIIETNALEGQDLIQNLILALRVELGELANEQRSWKHWSKDRTPRITKLLEEYADCISFTLELALELGIESEAKVEEILIPYRARKNITKMLNQVFLSISDLEVNINYHYARKNAVLSEYNGLLTNLITLGILLGLDYEQIEAAYFKKNAINLKRQEEGY</sequence>
<dbReference type="AlphaFoldDB" id="A0A109MXJ7"/>
<dbReference type="InterPro" id="IPR014871">
    <property type="entry name" value="dUTPase/dCTP_pyrophosphatase"/>
</dbReference>
<dbReference type="Pfam" id="PF08761">
    <property type="entry name" value="dUTPase_2"/>
    <property type="match status" value="1"/>
</dbReference>
<proteinExistence type="predicted"/>
<keyword evidence="2" id="KW-1185">Reference proteome</keyword>
<reference evidence="1 2" key="1">
    <citation type="submission" date="2015-11" db="EMBL/GenBank/DDBJ databases">
        <title>Genome Sequence of Bacillus simplex strain VanAntwerpen2.</title>
        <authorList>
            <person name="Couger M.B."/>
        </authorList>
    </citation>
    <scope>NUCLEOTIDE SEQUENCE [LARGE SCALE GENOMIC DNA]</scope>
    <source>
        <strain evidence="1 2">VanAntwerpen02</strain>
    </source>
</reference>
<dbReference type="Proteomes" id="UP000064189">
    <property type="component" value="Unassembled WGS sequence"/>
</dbReference>
<dbReference type="RefSeq" id="WP_061142577.1">
    <property type="nucleotide sequence ID" value="NZ_LNNH01000025.1"/>
</dbReference>
<gene>
    <name evidence="1" type="ORF">AS888_20700</name>
</gene>
<name>A0A109MXJ7_9BACI</name>
<evidence type="ECO:0000313" key="2">
    <source>
        <dbReference type="Proteomes" id="UP000064189"/>
    </source>
</evidence>
<protein>
    <recommendedName>
        <fullName evidence="3">dUTPase</fullName>
    </recommendedName>
</protein>
<dbReference type="InterPro" id="IPR016947">
    <property type="entry name" value="UCP030140"/>
</dbReference>
<accession>A0A109MXJ7</accession>